<dbReference type="EMBL" id="JABBFV010000001">
    <property type="protein sequence ID" value="NML08731.1"/>
    <property type="molecule type" value="Genomic_DNA"/>
</dbReference>
<proteinExistence type="predicted"/>
<dbReference type="InterPro" id="IPR025227">
    <property type="entry name" value="DUF4169"/>
</dbReference>
<accession>A0A7X9WRT5</accession>
<dbReference type="Proteomes" id="UP000519023">
    <property type="component" value="Unassembled WGS sequence"/>
</dbReference>
<dbReference type="Pfam" id="PF13770">
    <property type="entry name" value="DUF4169"/>
    <property type="match status" value="1"/>
</dbReference>
<evidence type="ECO:0000313" key="2">
    <source>
        <dbReference type="Proteomes" id="UP000519023"/>
    </source>
</evidence>
<evidence type="ECO:0000313" key="1">
    <source>
        <dbReference type="EMBL" id="NML08731.1"/>
    </source>
</evidence>
<keyword evidence="2" id="KW-1185">Reference proteome</keyword>
<gene>
    <name evidence="1" type="ORF">HHL08_00990</name>
</gene>
<comment type="caution">
    <text evidence="1">The sequence shown here is derived from an EMBL/GenBank/DDBJ whole genome shotgun (WGS) entry which is preliminary data.</text>
</comment>
<sequence>MTNIVNLRQARKAKARVDKAQAAQENRARFGRTKAQRLADAQEEQRRIALLDGARRESSDD</sequence>
<dbReference type="RefSeq" id="WP_169570579.1">
    <property type="nucleotide sequence ID" value="NZ_JABBFV010000001.1"/>
</dbReference>
<organism evidence="1 2">
    <name type="scientific">Sphingobium psychrophilum</name>
    <dbReference type="NCBI Taxonomy" id="2728834"/>
    <lineage>
        <taxon>Bacteria</taxon>
        <taxon>Pseudomonadati</taxon>
        <taxon>Pseudomonadota</taxon>
        <taxon>Alphaproteobacteria</taxon>
        <taxon>Sphingomonadales</taxon>
        <taxon>Sphingomonadaceae</taxon>
        <taxon>Sphingobium</taxon>
    </lineage>
</organism>
<name>A0A7X9WRT5_9SPHN</name>
<dbReference type="AlphaFoldDB" id="A0A7X9WRT5"/>
<reference evidence="1 2" key="1">
    <citation type="submission" date="2020-04" db="EMBL/GenBank/DDBJ databases">
        <title>Sphingobium sp. AR-3-1 isolated from Arctic soil.</title>
        <authorList>
            <person name="Dahal R.H."/>
            <person name="Chaudhary D.K."/>
        </authorList>
    </citation>
    <scope>NUCLEOTIDE SEQUENCE [LARGE SCALE GENOMIC DNA]</scope>
    <source>
        <strain evidence="1 2">AR-3-1</strain>
    </source>
</reference>
<protein>
    <submittedName>
        <fullName evidence="1">DUF4169 family protein</fullName>
    </submittedName>
</protein>